<protein>
    <submittedName>
        <fullName evidence="4">2-heptaprenyl-1,4-naphthoquinone methyltransferase</fullName>
        <ecNumber evidence="4">2.1.1.163</ecNumber>
    </submittedName>
</protein>
<dbReference type="PANTHER" id="PTHR43591:SF24">
    <property type="entry name" value="2-METHOXY-6-POLYPRENYL-1,4-BENZOQUINOL METHYLASE, MITOCHONDRIAL"/>
    <property type="match status" value="1"/>
</dbReference>
<dbReference type="InterPro" id="IPR004033">
    <property type="entry name" value="UbiE/COQ5_MeTrFase"/>
</dbReference>
<dbReference type="NCBIfam" id="NF001244">
    <property type="entry name" value="PRK00216.1-5"/>
    <property type="match status" value="1"/>
</dbReference>
<evidence type="ECO:0000313" key="4">
    <source>
        <dbReference type="EMBL" id="VAY86376.1"/>
    </source>
</evidence>
<evidence type="ECO:0000256" key="2">
    <source>
        <dbReference type="ARBA" id="ARBA00022679"/>
    </source>
</evidence>
<evidence type="ECO:0000256" key="1">
    <source>
        <dbReference type="ARBA" id="ARBA00022603"/>
    </source>
</evidence>
<dbReference type="GO" id="GO:0008425">
    <property type="term" value="F:2-methoxy-6-polyprenyl-1,4-benzoquinol methyltransferase activity"/>
    <property type="evidence" value="ECO:0007669"/>
    <property type="project" value="TreeGrafter"/>
</dbReference>
<dbReference type="CDD" id="cd02440">
    <property type="entry name" value="AdoMet_MTases"/>
    <property type="match status" value="1"/>
</dbReference>
<dbReference type="GO" id="GO:0043770">
    <property type="term" value="F:demethylmenaquinone methyltransferase activity"/>
    <property type="evidence" value="ECO:0007669"/>
    <property type="project" value="UniProtKB-EC"/>
</dbReference>
<dbReference type="SUPFAM" id="SSF53335">
    <property type="entry name" value="S-adenosyl-L-methionine-dependent methyltransferases"/>
    <property type="match status" value="1"/>
</dbReference>
<dbReference type="AlphaFoldDB" id="A0A3B1E6M2"/>
<reference evidence="4" key="1">
    <citation type="submission" date="2018-10" db="EMBL/GenBank/DDBJ databases">
        <authorList>
            <person name="Aoki K."/>
        </authorList>
    </citation>
    <scope>NUCLEOTIDE SEQUENCE</scope>
</reference>
<keyword evidence="3" id="KW-0949">S-adenosyl-L-methionine</keyword>
<dbReference type="HAMAP" id="MF_01813">
    <property type="entry name" value="MenG_UbiE_methyltr"/>
    <property type="match status" value="1"/>
</dbReference>
<sequence length="347" mass="40261">MADQKKIISMFNDIAERYDIASKTVSFGVESIWKTKSIQRVLNYIDANKKIKIVDVACGTGSMLEKFQDILEQNRIFSYSLSGVDPSCEMLKIAKSRFENIDFYETQANKMPFENSSVDLISIAYGVRNIVNIDDSLDEMYRVLDKDGVLLILDFFKNKHKLSYISYIRDLYIQYIIPIVGGFISKNKESFEYLSSSIESFNTTKEFQDKLENHGFEVVYARSFSFDVSNCMIIKKTKEVKHKEVASKKSSNAKESLPFHRALKTVTMKCFVLYYKYFSQEEISNKEIVEIIRKDNNYTKDSCHSRISNARFIINNGYTKEALEYIVKANRVDDSTKRKARKILKTL</sequence>
<proteinExistence type="inferred from homology"/>
<dbReference type="InterPro" id="IPR029063">
    <property type="entry name" value="SAM-dependent_MTases_sf"/>
</dbReference>
<dbReference type="EMBL" id="UOYO01000010">
    <property type="protein sequence ID" value="VAY86376.1"/>
    <property type="molecule type" value="Genomic_DNA"/>
</dbReference>
<dbReference type="Gene3D" id="3.40.50.150">
    <property type="entry name" value="Vaccinia Virus protein VP39"/>
    <property type="match status" value="1"/>
</dbReference>
<keyword evidence="1 4" id="KW-0489">Methyltransferase</keyword>
<accession>A0A3B1E6M2</accession>
<dbReference type="NCBIfam" id="TIGR01934">
    <property type="entry name" value="MenG_MenH_UbiE"/>
    <property type="match status" value="1"/>
</dbReference>
<evidence type="ECO:0000256" key="3">
    <source>
        <dbReference type="ARBA" id="ARBA00022691"/>
    </source>
</evidence>
<organism evidence="4">
    <name type="scientific">hydrothermal vent metagenome</name>
    <dbReference type="NCBI Taxonomy" id="652676"/>
    <lineage>
        <taxon>unclassified sequences</taxon>
        <taxon>metagenomes</taxon>
        <taxon>ecological metagenomes</taxon>
    </lineage>
</organism>
<dbReference type="PANTHER" id="PTHR43591">
    <property type="entry name" value="METHYLTRANSFERASE"/>
    <property type="match status" value="1"/>
</dbReference>
<keyword evidence="2 4" id="KW-0808">Transferase</keyword>
<gene>
    <name evidence="4" type="ORF">MNB_ARC-1_294</name>
</gene>
<name>A0A3B1E6M2_9ZZZZ</name>
<dbReference type="Pfam" id="PF01209">
    <property type="entry name" value="Ubie_methyltran"/>
    <property type="match status" value="1"/>
</dbReference>
<dbReference type="GO" id="GO:0032259">
    <property type="term" value="P:methylation"/>
    <property type="evidence" value="ECO:0007669"/>
    <property type="project" value="UniProtKB-KW"/>
</dbReference>
<dbReference type="EC" id="2.1.1.163" evidence="4"/>
<dbReference type="PROSITE" id="PS51608">
    <property type="entry name" value="SAM_MT_UBIE"/>
    <property type="match status" value="1"/>
</dbReference>